<keyword evidence="4" id="KW-0238">DNA-binding</keyword>
<evidence type="ECO:0000313" key="10">
    <source>
        <dbReference type="Proteomes" id="UP001303115"/>
    </source>
</evidence>
<dbReference type="InterPro" id="IPR007219">
    <property type="entry name" value="XnlR_reg_dom"/>
</dbReference>
<evidence type="ECO:0000256" key="5">
    <source>
        <dbReference type="ARBA" id="ARBA00023163"/>
    </source>
</evidence>
<keyword evidence="3" id="KW-0805">Transcription regulation</keyword>
<dbReference type="GO" id="GO:0003677">
    <property type="term" value="F:DNA binding"/>
    <property type="evidence" value="ECO:0007669"/>
    <property type="project" value="UniProtKB-KW"/>
</dbReference>
<protein>
    <submittedName>
        <fullName evidence="9">Fungal-specific transcription factor domain-containing protein</fullName>
    </submittedName>
</protein>
<dbReference type="GO" id="GO:0000981">
    <property type="term" value="F:DNA-binding transcription factor activity, RNA polymerase II-specific"/>
    <property type="evidence" value="ECO:0007669"/>
    <property type="project" value="InterPro"/>
</dbReference>
<evidence type="ECO:0000256" key="2">
    <source>
        <dbReference type="ARBA" id="ARBA00022723"/>
    </source>
</evidence>
<dbReference type="PROSITE" id="PS50048">
    <property type="entry name" value="ZN2_CY6_FUNGAL_2"/>
    <property type="match status" value="1"/>
</dbReference>
<comment type="caution">
    <text evidence="9">The sequence shown here is derived from an EMBL/GenBank/DDBJ whole genome shotgun (WGS) entry which is preliminary data.</text>
</comment>
<reference evidence="10" key="1">
    <citation type="journal article" date="2023" name="Mol. Phylogenet. Evol.">
        <title>Genome-scale phylogeny and comparative genomics of the fungal order Sordariales.</title>
        <authorList>
            <person name="Hensen N."/>
            <person name="Bonometti L."/>
            <person name="Westerberg I."/>
            <person name="Brannstrom I.O."/>
            <person name="Guillou S."/>
            <person name="Cros-Aarteil S."/>
            <person name="Calhoun S."/>
            <person name="Haridas S."/>
            <person name="Kuo A."/>
            <person name="Mondo S."/>
            <person name="Pangilinan J."/>
            <person name="Riley R."/>
            <person name="LaButti K."/>
            <person name="Andreopoulos B."/>
            <person name="Lipzen A."/>
            <person name="Chen C."/>
            <person name="Yan M."/>
            <person name="Daum C."/>
            <person name="Ng V."/>
            <person name="Clum A."/>
            <person name="Steindorff A."/>
            <person name="Ohm R.A."/>
            <person name="Martin F."/>
            <person name="Silar P."/>
            <person name="Natvig D.O."/>
            <person name="Lalanne C."/>
            <person name="Gautier V."/>
            <person name="Ament-Velasquez S.L."/>
            <person name="Kruys A."/>
            <person name="Hutchinson M.I."/>
            <person name="Powell A.J."/>
            <person name="Barry K."/>
            <person name="Miller A.N."/>
            <person name="Grigoriev I.V."/>
            <person name="Debuchy R."/>
            <person name="Gladieux P."/>
            <person name="Hiltunen Thoren M."/>
            <person name="Johannesson H."/>
        </authorList>
    </citation>
    <scope>NUCLEOTIDE SEQUENCE [LARGE SCALE GENOMIC DNA]</scope>
    <source>
        <strain evidence="10">CBS 284.82</strain>
    </source>
</reference>
<dbReference type="Proteomes" id="UP001303115">
    <property type="component" value="Unassembled WGS sequence"/>
</dbReference>
<keyword evidence="5" id="KW-0804">Transcription</keyword>
<keyword evidence="2" id="KW-0479">Metal-binding</keyword>
<gene>
    <name evidence="9" type="ORF">C8A01DRAFT_39024</name>
</gene>
<evidence type="ECO:0000256" key="4">
    <source>
        <dbReference type="ARBA" id="ARBA00023125"/>
    </source>
</evidence>
<dbReference type="InterPro" id="IPR050815">
    <property type="entry name" value="TF_fung"/>
</dbReference>
<dbReference type="SUPFAM" id="SSF57701">
    <property type="entry name" value="Zn2/Cys6 DNA-binding domain"/>
    <property type="match status" value="1"/>
</dbReference>
<dbReference type="GO" id="GO:0008270">
    <property type="term" value="F:zinc ion binding"/>
    <property type="evidence" value="ECO:0007669"/>
    <property type="project" value="InterPro"/>
</dbReference>
<dbReference type="SMART" id="SM00066">
    <property type="entry name" value="GAL4"/>
    <property type="match status" value="1"/>
</dbReference>
<feature type="region of interest" description="Disordered" evidence="7">
    <location>
        <begin position="1"/>
        <end position="26"/>
    </location>
</feature>
<dbReference type="GO" id="GO:0005634">
    <property type="term" value="C:nucleus"/>
    <property type="evidence" value="ECO:0007669"/>
    <property type="project" value="UniProtKB-SubCell"/>
</dbReference>
<accession>A0AAN6SP99</accession>
<comment type="subcellular location">
    <subcellularLocation>
        <location evidence="1">Nucleus</location>
    </subcellularLocation>
</comment>
<dbReference type="EMBL" id="MU854477">
    <property type="protein sequence ID" value="KAK4034500.1"/>
    <property type="molecule type" value="Genomic_DNA"/>
</dbReference>
<dbReference type="GO" id="GO:0006351">
    <property type="term" value="P:DNA-templated transcription"/>
    <property type="evidence" value="ECO:0007669"/>
    <property type="project" value="InterPro"/>
</dbReference>
<dbReference type="Pfam" id="PF04082">
    <property type="entry name" value="Fungal_trans"/>
    <property type="match status" value="1"/>
</dbReference>
<dbReference type="AlphaFoldDB" id="A0AAN6SP99"/>
<dbReference type="PROSITE" id="PS00463">
    <property type="entry name" value="ZN2_CY6_FUNGAL_1"/>
    <property type="match status" value="1"/>
</dbReference>
<dbReference type="CDD" id="cd00067">
    <property type="entry name" value="GAL4"/>
    <property type="match status" value="1"/>
</dbReference>
<evidence type="ECO:0000259" key="8">
    <source>
        <dbReference type="PROSITE" id="PS50048"/>
    </source>
</evidence>
<feature type="domain" description="Zn(2)-C6 fungal-type" evidence="8">
    <location>
        <begin position="27"/>
        <end position="57"/>
    </location>
</feature>
<evidence type="ECO:0000256" key="7">
    <source>
        <dbReference type="SAM" id="MobiDB-lite"/>
    </source>
</evidence>
<evidence type="ECO:0000313" key="9">
    <source>
        <dbReference type="EMBL" id="KAK4034500.1"/>
    </source>
</evidence>
<organism evidence="9 10">
    <name type="scientific">Parachaetomium inaequale</name>
    <dbReference type="NCBI Taxonomy" id="2588326"/>
    <lineage>
        <taxon>Eukaryota</taxon>
        <taxon>Fungi</taxon>
        <taxon>Dikarya</taxon>
        <taxon>Ascomycota</taxon>
        <taxon>Pezizomycotina</taxon>
        <taxon>Sordariomycetes</taxon>
        <taxon>Sordariomycetidae</taxon>
        <taxon>Sordariales</taxon>
        <taxon>Chaetomiaceae</taxon>
        <taxon>Parachaetomium</taxon>
    </lineage>
</organism>
<dbReference type="PANTHER" id="PTHR47338">
    <property type="entry name" value="ZN(II)2CYS6 TRANSCRIPTION FACTOR (EUROFUNG)-RELATED"/>
    <property type="match status" value="1"/>
</dbReference>
<dbReference type="Pfam" id="PF00172">
    <property type="entry name" value="Zn_clus"/>
    <property type="match status" value="1"/>
</dbReference>
<sequence>MAATHRRTGSSHGVGGTSQPRQLPGSACEECRKRKLRCDRRRPQCGTCADAGIVCEVNNNRLARGPKKGDLKALRSRIVALERRLSIDHGDGALTILTGEAAIATASETRAATSASEGGSPTLVSPCQNSSIWDGEIHVQVPPLTPTSAPLSFSTFKFPPTPPSPPRSTFVDDLMRADLDQLYFDRVHPNVPIFNQSRYFARARQTPCVDGPTYMLCLQYAMWTLAMALSSQFESSRELLYNETRQMLEALDLTDDDLQPVRIEQVQAWLLVAFYELARASYRRASISAGRAFRLVQLAQLHEVDSPGNSVEEEDPVVREERRRTFWVAYCLDRLICMRSRSPLTLTEEVVCTRLPSPELAFQSGHPIPGCFLPEAIASGDHNFLSPLAESAIVVTVCGRALFHSQVSGVERAFGSTSLDFWLRHEWLDGILTRRLESLSMNAPVVSAMADPMVFFAFMMAHATTIFMCQIAEASGMDGRCRPTVVEYQNRAVRAAREIAKMAKAHEHIGYFKAHIFLPLAVFLSASQLAADQKRRLDGHYAFHGHGLDAESESAFDGELQTCMDTLRKMQSFNHLARDHLVALESQEFVFGGL</sequence>
<keyword evidence="10" id="KW-1185">Reference proteome</keyword>
<name>A0AAN6SP99_9PEZI</name>
<evidence type="ECO:0000256" key="3">
    <source>
        <dbReference type="ARBA" id="ARBA00023015"/>
    </source>
</evidence>
<dbReference type="CDD" id="cd12148">
    <property type="entry name" value="fungal_TF_MHR"/>
    <property type="match status" value="1"/>
</dbReference>
<dbReference type="InterPro" id="IPR036864">
    <property type="entry name" value="Zn2-C6_fun-type_DNA-bd_sf"/>
</dbReference>
<dbReference type="SMART" id="SM00906">
    <property type="entry name" value="Fungal_trans"/>
    <property type="match status" value="1"/>
</dbReference>
<evidence type="ECO:0000256" key="1">
    <source>
        <dbReference type="ARBA" id="ARBA00004123"/>
    </source>
</evidence>
<dbReference type="Gene3D" id="4.10.240.10">
    <property type="entry name" value="Zn(2)-C6 fungal-type DNA-binding domain"/>
    <property type="match status" value="1"/>
</dbReference>
<evidence type="ECO:0000256" key="6">
    <source>
        <dbReference type="ARBA" id="ARBA00023242"/>
    </source>
</evidence>
<keyword evidence="6" id="KW-0539">Nucleus</keyword>
<dbReference type="PANTHER" id="PTHR47338:SF3">
    <property type="entry name" value="C6 FINGER DOMAIN TRANSCRIPTION FACTOR DBAA-RELATED"/>
    <property type="match status" value="1"/>
</dbReference>
<dbReference type="InterPro" id="IPR001138">
    <property type="entry name" value="Zn2Cys6_DnaBD"/>
</dbReference>
<proteinExistence type="predicted"/>